<dbReference type="SUPFAM" id="SSF50939">
    <property type="entry name" value="Sialidases"/>
    <property type="match status" value="1"/>
</dbReference>
<feature type="chain" id="PRO_5016459892" description="Sortilin N-terminal domain-containing protein" evidence="2">
    <location>
        <begin position="27"/>
        <end position="1077"/>
    </location>
</feature>
<dbReference type="CDD" id="cd15482">
    <property type="entry name" value="Sialidase_non-viral"/>
    <property type="match status" value="2"/>
</dbReference>
<evidence type="ECO:0000313" key="4">
    <source>
        <dbReference type="Proteomes" id="UP000248926"/>
    </source>
</evidence>
<comment type="caution">
    <text evidence="3">The sequence shown here is derived from an EMBL/GenBank/DDBJ whole genome shotgun (WGS) entry which is preliminary data.</text>
</comment>
<dbReference type="PANTHER" id="PTHR43739">
    <property type="entry name" value="XYLOGLUCANASE (EUROFUNG)"/>
    <property type="match status" value="1"/>
</dbReference>
<dbReference type="Proteomes" id="UP000248926">
    <property type="component" value="Unassembled WGS sequence"/>
</dbReference>
<protein>
    <recommendedName>
        <fullName evidence="5">Sortilin N-terminal domain-containing protein</fullName>
    </recommendedName>
</protein>
<proteinExistence type="predicted"/>
<feature type="region of interest" description="Disordered" evidence="1">
    <location>
        <begin position="761"/>
        <end position="782"/>
    </location>
</feature>
<dbReference type="InterPro" id="IPR015943">
    <property type="entry name" value="WD40/YVTN_repeat-like_dom_sf"/>
</dbReference>
<organism evidence="3 4">
    <name type="scientific">Dyella jiangningensis</name>
    <dbReference type="NCBI Taxonomy" id="1379159"/>
    <lineage>
        <taxon>Bacteria</taxon>
        <taxon>Pseudomonadati</taxon>
        <taxon>Pseudomonadota</taxon>
        <taxon>Gammaproteobacteria</taxon>
        <taxon>Lysobacterales</taxon>
        <taxon>Rhodanobacteraceae</taxon>
        <taxon>Dyella</taxon>
    </lineage>
</organism>
<accession>A0A328PAJ7</accession>
<dbReference type="InterPro" id="IPR036278">
    <property type="entry name" value="Sialidase_sf"/>
</dbReference>
<dbReference type="InterPro" id="IPR052025">
    <property type="entry name" value="Xyloglucanase_GH74"/>
</dbReference>
<keyword evidence="2" id="KW-0732">Signal</keyword>
<dbReference type="SUPFAM" id="SSF110296">
    <property type="entry name" value="Oligoxyloglucan reducing end-specific cellobiohydrolase"/>
    <property type="match status" value="1"/>
</dbReference>
<dbReference type="GO" id="GO:0010411">
    <property type="term" value="P:xyloglucan metabolic process"/>
    <property type="evidence" value="ECO:0007669"/>
    <property type="project" value="TreeGrafter"/>
</dbReference>
<dbReference type="RefSeq" id="WP_172461779.1">
    <property type="nucleotide sequence ID" value="NZ_NFZS01000001.1"/>
</dbReference>
<dbReference type="EMBL" id="NFZS01000001">
    <property type="protein sequence ID" value="RAO78201.1"/>
    <property type="molecule type" value="Genomic_DNA"/>
</dbReference>
<gene>
    <name evidence="3" type="ORF">CA260_10375</name>
</gene>
<evidence type="ECO:0000313" key="3">
    <source>
        <dbReference type="EMBL" id="RAO78201.1"/>
    </source>
</evidence>
<evidence type="ECO:0000256" key="1">
    <source>
        <dbReference type="SAM" id="MobiDB-lite"/>
    </source>
</evidence>
<keyword evidence="4" id="KW-1185">Reference proteome</keyword>
<name>A0A328PAJ7_9GAMM</name>
<evidence type="ECO:0000256" key="2">
    <source>
        <dbReference type="SAM" id="SignalP"/>
    </source>
</evidence>
<feature type="signal peptide" evidence="2">
    <location>
        <begin position="1"/>
        <end position="26"/>
    </location>
</feature>
<dbReference type="AlphaFoldDB" id="A0A328PAJ7"/>
<dbReference type="PANTHER" id="PTHR43739:SF5">
    <property type="entry name" value="EXO-ALPHA-SIALIDASE"/>
    <property type="match status" value="1"/>
</dbReference>
<reference evidence="3 4" key="1">
    <citation type="journal article" date="2018" name="Genet. Mol. Biol.">
        <title>The genome sequence of Dyella jiangningensis FCAV SCS01 from a lignocellulose-decomposing microbial consortium metagenome reveals potential for biotechnological applications.</title>
        <authorList>
            <person name="Desiderato J.G."/>
            <person name="Alvarenga D.O."/>
            <person name="Constancio M.T.L."/>
            <person name="Alves L.M.C."/>
            <person name="Varani A.M."/>
        </authorList>
    </citation>
    <scope>NUCLEOTIDE SEQUENCE [LARGE SCALE GENOMIC DNA]</scope>
    <source>
        <strain evidence="3 4">FCAV SCS01</strain>
    </source>
</reference>
<dbReference type="Gene3D" id="2.130.10.10">
    <property type="entry name" value="YVTN repeat-like/Quinoprotein amine dehydrogenase"/>
    <property type="match status" value="4"/>
</dbReference>
<sequence length="1077" mass="116675">MLKRHALCPVIVIAGLLLAGANPVRAANAAGGPGSSVLDSLEWRQVGPFRGGWATQAVGVSTQLNTFYMGTAGGGVWKTGDAGRTWQSLFDEQPASPVGALAVAPSDPNVIYVGTGEVAARYDVGAGNGVYRSVDGGKRWQHMGLDETRHIGAILVDPQHPDTVLVGALGHYYGPNQERGVFRSTDGGKTWKQTLFIDADTGVVDLAADPDHPNIIYAAAWQVRNYPWLSYFQPNAGPGSGLYRSSDGGISWKRISGHGWPSDTLARIGIATAGHGRVYAVVNDATTKSESGLFRSDDDGATWHATSHESWLANDYFSRITVDPDNRDRIYSAGQSIRRSDDGGQHWTVFKGAPGGDDYHYVWIDPKNTQRMITASDQGAVISLNGGKSWSSWYNQPTGQFYHLSADQQFPYWIYSGQQDSGTVGIASRSDYGSITYRDWRPVGGDERDYDLPYPGDPNIVFGSGLGGRVSRWDRRTGAVQNVTPWPVNSYGERPTDFKYHYTWITPIAFSAQAPYALYLGAQVLFRSTDQGRHWDVISPELNARKNGATHCDGSPTTAQARDCGYGVIYSIAPSPRNNDEIWIGTDDGLIQLTRDGGKSWHNITPKGLPEWAQVSSLDVSSLQAGTAYAAVDNHRQDDFNPHAWRTRDYGASWTDIAAGLPAGSFVSVVRADPTRAGLLYAGTDRGAFVSFDNGTHWQSLQRNLPTAWVRDLLVHGNDLIAATQGRAIWILDDVTPLRQATADTERAAAHLYTPATALRVRANQNKDTPLPPETPVGKNPPSGAVIDYRLAANAKGPVTLDILDRDGKLVRQFSSADKPPTLDAERYFADGWVKPQPALSAKAGAHRFVWDLRYPRPQAIEYGYSIAATWDSDTPVTPEGPLVLPGNYQMVLHVDGKSYRAPLIVALDPREQTSQDELAAGLTYSRHMAVVLQRVWQGYGEVEAVRDQLEALDHKLGKSAANKALLASVDSLQSKTTPLVEGAGETSLNLHAISDALAAIATDVEGADHAPTDGQHEALAHYQASVDQALAQWNAMRTTDLAKLNKQLHEAGLAEIIVPGDGAAGSGRTLQDVQAD</sequence>
<evidence type="ECO:0008006" key="5">
    <source>
        <dbReference type="Google" id="ProtNLM"/>
    </source>
</evidence>